<evidence type="ECO:0000259" key="2">
    <source>
        <dbReference type="Pfam" id="PF14763"/>
    </source>
</evidence>
<dbReference type="InterPro" id="IPR029437">
    <property type="entry name" value="HPS3_N"/>
</dbReference>
<evidence type="ECO:0000259" key="1">
    <source>
        <dbReference type="Pfam" id="PF14761"/>
    </source>
</evidence>
<evidence type="ECO:0000313" key="3">
    <source>
        <dbReference type="EMBL" id="KAH3868314.1"/>
    </source>
</evidence>
<proteinExistence type="predicted"/>
<protein>
    <submittedName>
        <fullName evidence="3">Uncharacterized protein</fullName>
    </submittedName>
</protein>
<dbReference type="GO" id="GO:0005737">
    <property type="term" value="C:cytoplasm"/>
    <property type="evidence" value="ECO:0007669"/>
    <property type="project" value="TreeGrafter"/>
</dbReference>
<dbReference type="Proteomes" id="UP000828390">
    <property type="component" value="Unassembled WGS sequence"/>
</dbReference>
<feature type="domain" description="BLOC-2 complex member HPS3 N-terminal" evidence="1">
    <location>
        <begin position="395"/>
        <end position="538"/>
    </location>
</feature>
<evidence type="ECO:0000313" key="4">
    <source>
        <dbReference type="Proteomes" id="UP000828390"/>
    </source>
</evidence>
<feature type="domain" description="BLOC-2 complex member HPS3 N-terminal" evidence="1">
    <location>
        <begin position="5"/>
        <end position="220"/>
    </location>
</feature>
<reference evidence="3" key="2">
    <citation type="submission" date="2020-11" db="EMBL/GenBank/DDBJ databases">
        <authorList>
            <person name="McCartney M.A."/>
            <person name="Auch B."/>
            <person name="Kono T."/>
            <person name="Mallez S."/>
            <person name="Becker A."/>
            <person name="Gohl D.M."/>
            <person name="Silverstein K.A.T."/>
            <person name="Koren S."/>
            <person name="Bechman K.B."/>
            <person name="Herman A."/>
            <person name="Abrahante J.E."/>
            <person name="Garbe J."/>
        </authorList>
    </citation>
    <scope>NUCLEOTIDE SEQUENCE</scope>
    <source>
        <strain evidence="3">Duluth1</strain>
        <tissue evidence="3">Whole animal</tissue>
    </source>
</reference>
<sequence>MVKVLKCYNFRKSHIIENLSSEPRCFASGANFLFAGSSDCRVEVFKRQQTNSWSKYCFFQTGAHVEQIEYNITGDYIATIERKSSRISEVVSVKVYLNWHIANTDVNYRTRVRVAGLGYKSTNVQTGQRLEVVDVISEKPASFLSSCQETSNLAIAFHNQIRLYQLVEKTITNSNTIFVDVIVFLELTFCHTLTKLSLCEEFLTCSSTTCVQVFKIHIASAPDDLSLRPVEGQTVQSPSLIRRKTSSVLSSRNIQQQLSRSKEKTIVKSTILEQAKFSSVGERSSTTPSPLLNQASKNVKSVFEDDADFVHWTFDLTPDSKVMTQPAGARGVSNHDNATLRLKGLERLGKHREQEPFLPEIKDLQGGNHLTTGRTTLVQVLHRYLEKRGGSWVHLQLLPYYQLGRDPSGGIHSGGVPVHSARRQSLVGMSCLVSSSRHGHMFTVLSDPVLLSTYEYAMDAIQVESNGHLVFALSNNTLEVFTSRSQIAAVHSMETFNNITKTCPRLDVEICICGVQQFFGPKCITLGNGYVALFNKYESVWNMNVMEEPLITELYRDMVRFGKKNQELAALTYEHLLLEGHMLLQGSLIGQELSQSEFLEVNELIKESAALLGEFYALSDCLGWHNCLPYCLMSSLPVTVMVQRILDRRALFKLGFSPGMTQYLKYVLFLNEDPLENSVAEGDQLLNICLETMPEALPDVLLISRLKTFSPKLGIQLLKSASKSRKKFDSTSSTTERLAMVSLNLQLCEPDAAMGLLSSIDKRALIEACVGNHQILLDGLREFSPLAQLLRCHNSDLLITILVELHDKGSVPMDLAIALLQGRSNAKAIHRNTHVMAYLEAVVSDERRKFSYEEAVTQLCEIYIHRMVDWEPPSVRELSTSMKFKLPSGGHFGRRHHWLDQLPPFSGFRSITSTCSYVVPMDSRRAGKQAQHLLQCQKTDKMCTCFLCNEDLLKLQSLLCYGDISTMACGKLLSLLDKYSSELSTTSLRVLCYLATDMDEAMLIIVRQFPLVAGEFAAAVFKTDTLKWEHLLGLLLAVIKASNSTDNKSDPQQNVKALKDVLSEMAHHLKPEALINLLPGDGNFFFFMPFIQQCLAVNKSALLKERFVELGENLQSRSAQ</sequence>
<accession>A0A9D4M2V0</accession>
<dbReference type="InterPro" id="IPR017216">
    <property type="entry name" value="HPS3"/>
</dbReference>
<name>A0A9D4M2V0_DREPO</name>
<dbReference type="PANTHER" id="PTHR28633:SF1">
    <property type="entry name" value="BLOC-2 COMPLEX MEMBER HPS3"/>
    <property type="match status" value="1"/>
</dbReference>
<dbReference type="InterPro" id="IPR036322">
    <property type="entry name" value="WD40_repeat_dom_sf"/>
</dbReference>
<dbReference type="InterPro" id="IPR029438">
    <property type="entry name" value="HPS3_C"/>
</dbReference>
<keyword evidence="4" id="KW-1185">Reference proteome</keyword>
<comment type="caution">
    <text evidence="3">The sequence shown here is derived from an EMBL/GenBank/DDBJ whole genome shotgun (WGS) entry which is preliminary data.</text>
</comment>
<feature type="domain" description="BLOC-2 complex member HPS3 C-terminal" evidence="2">
    <location>
        <begin position="947"/>
        <end position="1094"/>
    </location>
</feature>
<dbReference type="OrthoDB" id="10255480at2759"/>
<dbReference type="Pfam" id="PF14761">
    <property type="entry name" value="HPS3_N"/>
    <property type="match status" value="2"/>
</dbReference>
<dbReference type="EMBL" id="JAIWYP010000002">
    <property type="protein sequence ID" value="KAH3868314.1"/>
    <property type="molecule type" value="Genomic_DNA"/>
</dbReference>
<dbReference type="AlphaFoldDB" id="A0A9D4M2V0"/>
<gene>
    <name evidence="3" type="ORF">DPMN_031457</name>
</gene>
<organism evidence="3 4">
    <name type="scientific">Dreissena polymorpha</name>
    <name type="common">Zebra mussel</name>
    <name type="synonym">Mytilus polymorpha</name>
    <dbReference type="NCBI Taxonomy" id="45954"/>
    <lineage>
        <taxon>Eukaryota</taxon>
        <taxon>Metazoa</taxon>
        <taxon>Spiralia</taxon>
        <taxon>Lophotrochozoa</taxon>
        <taxon>Mollusca</taxon>
        <taxon>Bivalvia</taxon>
        <taxon>Autobranchia</taxon>
        <taxon>Heteroconchia</taxon>
        <taxon>Euheterodonta</taxon>
        <taxon>Imparidentia</taxon>
        <taxon>Neoheterodontei</taxon>
        <taxon>Myida</taxon>
        <taxon>Dreissenoidea</taxon>
        <taxon>Dreissenidae</taxon>
        <taxon>Dreissena</taxon>
    </lineage>
</organism>
<dbReference type="PANTHER" id="PTHR28633">
    <property type="entry name" value="HERMANSKY-PUDLAK SYNDROME 3 PROTEIN"/>
    <property type="match status" value="1"/>
</dbReference>
<feature type="domain" description="BLOC-2 complex member HPS3 C-terminal" evidence="2">
    <location>
        <begin position="554"/>
        <end position="904"/>
    </location>
</feature>
<reference evidence="3" key="1">
    <citation type="journal article" date="2019" name="bioRxiv">
        <title>The Genome of the Zebra Mussel, Dreissena polymorpha: A Resource for Invasive Species Research.</title>
        <authorList>
            <person name="McCartney M.A."/>
            <person name="Auch B."/>
            <person name="Kono T."/>
            <person name="Mallez S."/>
            <person name="Zhang Y."/>
            <person name="Obille A."/>
            <person name="Becker A."/>
            <person name="Abrahante J.E."/>
            <person name="Garbe J."/>
            <person name="Badalamenti J.P."/>
            <person name="Herman A."/>
            <person name="Mangelson H."/>
            <person name="Liachko I."/>
            <person name="Sullivan S."/>
            <person name="Sone E.D."/>
            <person name="Koren S."/>
            <person name="Silverstein K.A.T."/>
            <person name="Beckman K.B."/>
            <person name="Gohl D.M."/>
        </authorList>
    </citation>
    <scope>NUCLEOTIDE SEQUENCE</scope>
    <source>
        <strain evidence="3">Duluth1</strain>
        <tissue evidence="3">Whole animal</tissue>
    </source>
</reference>
<dbReference type="Pfam" id="PF14763">
    <property type="entry name" value="HPS3_C"/>
    <property type="match status" value="2"/>
</dbReference>
<dbReference type="SUPFAM" id="SSF50978">
    <property type="entry name" value="WD40 repeat-like"/>
    <property type="match status" value="1"/>
</dbReference>